<feature type="transmembrane region" description="Helical" evidence="1">
    <location>
        <begin position="134"/>
        <end position="156"/>
    </location>
</feature>
<feature type="transmembrane region" description="Helical" evidence="1">
    <location>
        <begin position="21"/>
        <end position="44"/>
    </location>
</feature>
<dbReference type="Proteomes" id="UP000652995">
    <property type="component" value="Unassembled WGS sequence"/>
</dbReference>
<reference evidence="3 4" key="2">
    <citation type="submission" date="2017-06" db="EMBL/GenBank/DDBJ databases">
        <authorList>
            <consortium name="Pathogen Informatics"/>
        </authorList>
    </citation>
    <scope>NUCLEOTIDE SEQUENCE [LARGE SCALE GENOMIC DNA]</scope>
    <source>
        <strain evidence="3 4">NCTC13833</strain>
    </source>
</reference>
<dbReference type="GO" id="GO:0016020">
    <property type="term" value="C:membrane"/>
    <property type="evidence" value="ECO:0007669"/>
    <property type="project" value="InterPro"/>
</dbReference>
<organism evidence="3 4">
    <name type="scientific">Staphylococcus muscae</name>
    <dbReference type="NCBI Taxonomy" id="1294"/>
    <lineage>
        <taxon>Bacteria</taxon>
        <taxon>Bacillati</taxon>
        <taxon>Bacillota</taxon>
        <taxon>Bacilli</taxon>
        <taxon>Bacillales</taxon>
        <taxon>Staphylococcaceae</taxon>
        <taxon>Staphylococcus</taxon>
    </lineage>
</organism>
<keyword evidence="1" id="KW-1133">Transmembrane helix</keyword>
<feature type="transmembrane region" description="Helical" evidence="1">
    <location>
        <begin position="305"/>
        <end position="324"/>
    </location>
</feature>
<evidence type="ECO:0000313" key="3">
    <source>
        <dbReference type="EMBL" id="SNW03044.1"/>
    </source>
</evidence>
<keyword evidence="2" id="KW-0547">Nucleotide-binding</keyword>
<reference evidence="5" key="3">
    <citation type="journal article" date="2019" name="Int. J. Syst. Evol. Microbiol.">
        <title>The Global Catalogue of Microorganisms (GCM) 10K type strain sequencing project: providing services to taxonomists for standard genome sequencing and annotation.</title>
        <authorList>
            <consortium name="The Broad Institute Genomics Platform"/>
            <consortium name="The Broad Institute Genome Sequencing Center for Infectious Disease"/>
            <person name="Wu L."/>
            <person name="Ma J."/>
        </authorList>
    </citation>
    <scope>NUCLEOTIDE SEQUENCE [LARGE SCALE GENOMIC DNA]</scope>
    <source>
        <strain evidence="5">CCM 4175</strain>
    </source>
</reference>
<keyword evidence="1" id="KW-0812">Transmembrane</keyword>
<sequence>MMTAKQLFNQRYRAMRKEAQYYNKFIFNGHFTVFLVILIGAFILGYGEWLKDIPTGINYFLFISIVLAISSIFPLKTYLVEADSLFLLPFESQMKDYIQKSIWTSYYKRLPLQVILLVISYPLIHALAPNQTTQFIVICLFTLLLPLIGLFVKWYWFLYGLEAWSINVILGILNLSAIYVMLASGSLHSLGAPIALIVLAVFLQKLTKQHRLPWTFLIKQAHQHQANYYKFVSMFTDVKGLQERAVRRRYLDFLLATPTSFHEGAMYPFLFKRNFLRGKDAFNLTLRLVVITVLLMSWLNHPYVSIVIGCMAMYILIMQMSQFYTQEAYGLWPQVWPPSEALVILGYQKFLTGTTSVMAAILSVVYLVFNIQHGYLIVLLFIVSYLTIHRTIKKLKYKESLLRD</sequence>
<keyword evidence="1" id="KW-0472">Membrane</keyword>
<reference evidence="2" key="4">
    <citation type="submission" date="2024-05" db="EMBL/GenBank/DDBJ databases">
        <authorList>
            <person name="Sun Q."/>
            <person name="Sedlacek I."/>
        </authorList>
    </citation>
    <scope>NUCLEOTIDE SEQUENCE</scope>
    <source>
        <strain evidence="2">CCM 4175</strain>
    </source>
</reference>
<accession>A0A240C4Y0</accession>
<dbReference type="Proteomes" id="UP000243706">
    <property type="component" value="Chromosome 1"/>
</dbReference>
<protein>
    <submittedName>
        <fullName evidence="3">ABC transporter permease</fullName>
    </submittedName>
    <submittedName>
        <fullName evidence="2">Multidrug ABC transporter ATP-binding protein</fullName>
    </submittedName>
</protein>
<keyword evidence="2" id="KW-0067">ATP-binding</keyword>
<dbReference type="KEGG" id="smus:C7J88_03695"/>
<dbReference type="Pfam" id="PF05975">
    <property type="entry name" value="EcsB"/>
    <property type="match status" value="1"/>
</dbReference>
<dbReference type="RefSeq" id="WP_095117314.1">
    <property type="nucleotide sequence ID" value="NZ_BMCB01000012.1"/>
</dbReference>
<dbReference type="NCBIfam" id="NF047570">
    <property type="entry name" value="ABC_perm_EcsB"/>
    <property type="match status" value="1"/>
</dbReference>
<keyword evidence="5" id="KW-1185">Reference proteome</keyword>
<dbReference type="AlphaFoldDB" id="A0A240C4Y0"/>
<dbReference type="EMBL" id="BMCB01000012">
    <property type="protein sequence ID" value="GGA94423.1"/>
    <property type="molecule type" value="Genomic_DNA"/>
</dbReference>
<evidence type="ECO:0000313" key="5">
    <source>
        <dbReference type="Proteomes" id="UP000652995"/>
    </source>
</evidence>
<gene>
    <name evidence="2" type="ORF">GCM10007183_18290</name>
    <name evidence="3" type="ORF">SAMEA4412661_01399</name>
</gene>
<feature type="transmembrane region" description="Helical" evidence="1">
    <location>
        <begin position="110"/>
        <end position="128"/>
    </location>
</feature>
<proteinExistence type="predicted"/>
<dbReference type="EMBL" id="LT906464">
    <property type="protein sequence ID" value="SNW03044.1"/>
    <property type="molecule type" value="Genomic_DNA"/>
</dbReference>
<evidence type="ECO:0000256" key="1">
    <source>
        <dbReference type="SAM" id="Phobius"/>
    </source>
</evidence>
<feature type="transmembrane region" description="Helical" evidence="1">
    <location>
        <begin position="187"/>
        <end position="203"/>
    </location>
</feature>
<evidence type="ECO:0000313" key="4">
    <source>
        <dbReference type="Proteomes" id="UP000243706"/>
    </source>
</evidence>
<evidence type="ECO:0000313" key="2">
    <source>
        <dbReference type="EMBL" id="GGA94423.1"/>
    </source>
</evidence>
<feature type="transmembrane region" description="Helical" evidence="1">
    <location>
        <begin position="56"/>
        <end position="75"/>
    </location>
</feature>
<reference evidence="2" key="1">
    <citation type="journal article" date="2014" name="Int. J. Syst. Evol. Microbiol.">
        <title>Complete genome of a new Firmicutes species belonging to the dominant human colonic microbiota ('Ruminococcus bicirculans') reveals two chromosomes and a selective capacity to utilize plant glucans.</title>
        <authorList>
            <consortium name="NISC Comparative Sequencing Program"/>
            <person name="Wegmann U."/>
            <person name="Louis P."/>
            <person name="Goesmann A."/>
            <person name="Henrissat B."/>
            <person name="Duncan S.H."/>
            <person name="Flint H.J."/>
        </authorList>
    </citation>
    <scope>NUCLEOTIDE SEQUENCE</scope>
    <source>
        <strain evidence="2">CCM 4175</strain>
    </source>
</reference>
<dbReference type="InterPro" id="IPR010288">
    <property type="entry name" value="EcsB_ABC"/>
</dbReference>
<name>A0A240C4Y0_9STAP</name>
<dbReference type="PIRSF" id="PIRSF037259">
    <property type="entry name" value="EcsB_ABC"/>
    <property type="match status" value="1"/>
</dbReference>
<dbReference type="GO" id="GO:0005524">
    <property type="term" value="F:ATP binding"/>
    <property type="evidence" value="ECO:0007669"/>
    <property type="project" value="UniProtKB-KW"/>
</dbReference>
<feature type="transmembrane region" description="Helical" evidence="1">
    <location>
        <begin position="375"/>
        <end position="392"/>
    </location>
</feature>
<feature type="transmembrane region" description="Helical" evidence="1">
    <location>
        <begin position="163"/>
        <end position="181"/>
    </location>
</feature>